<dbReference type="PANTHER" id="PTHR31297:SF1">
    <property type="entry name" value="GLUCAN 1,3-BETA-GLUCOSIDASE I_II-RELATED"/>
    <property type="match status" value="1"/>
</dbReference>
<keyword evidence="6" id="KW-0326">Glycosidase</keyword>
<evidence type="ECO:0000313" key="12">
    <source>
        <dbReference type="Proteomes" id="UP000612746"/>
    </source>
</evidence>
<dbReference type="GO" id="GO:0009251">
    <property type="term" value="P:glucan catabolic process"/>
    <property type="evidence" value="ECO:0007669"/>
    <property type="project" value="TreeGrafter"/>
</dbReference>
<evidence type="ECO:0000256" key="10">
    <source>
        <dbReference type="SAM" id="SignalP"/>
    </source>
</evidence>
<name>A0A8H7PLB7_9FUNG</name>
<dbReference type="Proteomes" id="UP000612746">
    <property type="component" value="Unassembled WGS sequence"/>
</dbReference>
<gene>
    <name evidence="11" type="ORF">INT44_007809</name>
</gene>
<keyword evidence="5" id="KW-0378">Hydrolase</keyword>
<dbReference type="Gene3D" id="3.20.20.80">
    <property type="entry name" value="Glycosidases"/>
    <property type="match status" value="1"/>
</dbReference>
<comment type="subcellular location">
    <subcellularLocation>
        <location evidence="1">Secreted</location>
    </subcellularLocation>
</comment>
<evidence type="ECO:0000256" key="7">
    <source>
        <dbReference type="ARBA" id="ARBA00023316"/>
    </source>
</evidence>
<evidence type="ECO:0000256" key="3">
    <source>
        <dbReference type="ARBA" id="ARBA00022525"/>
    </source>
</evidence>
<dbReference type="PANTHER" id="PTHR31297">
    <property type="entry name" value="GLUCAN ENDO-1,6-BETA-GLUCOSIDASE B"/>
    <property type="match status" value="1"/>
</dbReference>
<keyword evidence="4 10" id="KW-0732">Signal</keyword>
<evidence type="ECO:0000256" key="1">
    <source>
        <dbReference type="ARBA" id="ARBA00004613"/>
    </source>
</evidence>
<dbReference type="GO" id="GO:0009986">
    <property type="term" value="C:cell surface"/>
    <property type="evidence" value="ECO:0007669"/>
    <property type="project" value="TreeGrafter"/>
</dbReference>
<evidence type="ECO:0000256" key="5">
    <source>
        <dbReference type="ARBA" id="ARBA00022801"/>
    </source>
</evidence>
<reference evidence="11" key="1">
    <citation type="submission" date="2020-12" db="EMBL/GenBank/DDBJ databases">
        <title>Metabolic potential, ecology and presence of endohyphal bacteria is reflected in genomic diversity of Mucoromycotina.</title>
        <authorList>
            <person name="Muszewska A."/>
            <person name="Okrasinska A."/>
            <person name="Steczkiewicz K."/>
            <person name="Drgas O."/>
            <person name="Orlowska M."/>
            <person name="Perlinska-Lenart U."/>
            <person name="Aleksandrzak-Piekarczyk T."/>
            <person name="Szatraj K."/>
            <person name="Zielenkiewicz U."/>
            <person name="Pilsyk S."/>
            <person name="Malc E."/>
            <person name="Mieczkowski P."/>
            <person name="Kruszewska J.S."/>
            <person name="Biernat P."/>
            <person name="Pawlowska J."/>
        </authorList>
    </citation>
    <scope>NUCLEOTIDE SEQUENCE</scope>
    <source>
        <strain evidence="11">WA0000051536</strain>
    </source>
</reference>
<dbReference type="EC" id="3.2.1.58" evidence="9"/>
<sequence length="376" mass="41334">MVSSSFIGALVAGLGFLTAVQGSPIAKRSGTAWNYWTMKAWGANLGNWLILEKWMDSTIFDKYAPNANDEWTFAQQASNPAAALQEHWNSWITESDFQKLASVSANHVRIPVGYWAFIAPDSGEPYVASGQKAQIQRILGYCATYKINAIIDLHGLPGSQNGEAHSGHIGSINFYTDYNIQRSLKTVQAVVDWMNSLPANQRNQISSIEAANEPRTSSDAQLTTLKSYYSQAYTKIHASAYQVPMMFHDAFKGLGAWSSFLPAPANAVIDLHPYWAFPPNGDQSQIISQICAKASDNSFHLPVLEGEWSLASGVASSDAWLRKFMDTQVSVYQKASGAVMWALKNNINSDAWSFEQLISEGIINNGTFSLHTNAQC</sequence>
<feature type="signal peptide" evidence="10">
    <location>
        <begin position="1"/>
        <end position="22"/>
    </location>
</feature>
<evidence type="ECO:0000256" key="8">
    <source>
        <dbReference type="ARBA" id="ARBA00036824"/>
    </source>
</evidence>
<evidence type="ECO:0000256" key="6">
    <source>
        <dbReference type="ARBA" id="ARBA00023295"/>
    </source>
</evidence>
<accession>A0A8H7PLB7</accession>
<dbReference type="GO" id="GO:0005576">
    <property type="term" value="C:extracellular region"/>
    <property type="evidence" value="ECO:0007669"/>
    <property type="project" value="UniProtKB-SubCell"/>
</dbReference>
<dbReference type="GO" id="GO:0004338">
    <property type="term" value="F:glucan exo-1,3-beta-glucosidase activity"/>
    <property type="evidence" value="ECO:0007669"/>
    <property type="project" value="UniProtKB-EC"/>
</dbReference>
<evidence type="ECO:0000256" key="4">
    <source>
        <dbReference type="ARBA" id="ARBA00022729"/>
    </source>
</evidence>
<dbReference type="InterPro" id="IPR050386">
    <property type="entry name" value="Glycosyl_hydrolase_5"/>
</dbReference>
<dbReference type="OrthoDB" id="1887033at2759"/>
<evidence type="ECO:0000313" key="11">
    <source>
        <dbReference type="EMBL" id="KAG2175321.1"/>
    </source>
</evidence>
<dbReference type="AlphaFoldDB" id="A0A8H7PLB7"/>
<evidence type="ECO:0000256" key="9">
    <source>
        <dbReference type="ARBA" id="ARBA00038929"/>
    </source>
</evidence>
<dbReference type="InterPro" id="IPR017853">
    <property type="entry name" value="GH"/>
</dbReference>
<dbReference type="GO" id="GO:0071555">
    <property type="term" value="P:cell wall organization"/>
    <property type="evidence" value="ECO:0007669"/>
    <property type="project" value="UniProtKB-KW"/>
</dbReference>
<protein>
    <recommendedName>
        <fullName evidence="9">glucan 1,3-beta-glucosidase</fullName>
        <ecNumber evidence="9">3.2.1.58</ecNumber>
    </recommendedName>
</protein>
<organism evidence="11 12">
    <name type="scientific">Umbelopsis vinacea</name>
    <dbReference type="NCBI Taxonomy" id="44442"/>
    <lineage>
        <taxon>Eukaryota</taxon>
        <taxon>Fungi</taxon>
        <taxon>Fungi incertae sedis</taxon>
        <taxon>Mucoromycota</taxon>
        <taxon>Mucoromycotina</taxon>
        <taxon>Umbelopsidomycetes</taxon>
        <taxon>Umbelopsidales</taxon>
        <taxon>Umbelopsidaceae</taxon>
        <taxon>Umbelopsis</taxon>
    </lineage>
</organism>
<keyword evidence="7" id="KW-0961">Cell wall biogenesis/degradation</keyword>
<keyword evidence="12" id="KW-1185">Reference proteome</keyword>
<comment type="caution">
    <text evidence="11">The sequence shown here is derived from an EMBL/GenBank/DDBJ whole genome shotgun (WGS) entry which is preliminary data.</text>
</comment>
<comment type="similarity">
    <text evidence="2">Belongs to the glycosyl hydrolase 5 (cellulase A) family.</text>
</comment>
<keyword evidence="3" id="KW-0964">Secreted</keyword>
<feature type="chain" id="PRO_5034906160" description="glucan 1,3-beta-glucosidase" evidence="10">
    <location>
        <begin position="23"/>
        <end position="376"/>
    </location>
</feature>
<dbReference type="EMBL" id="JAEPRA010000015">
    <property type="protein sequence ID" value="KAG2175321.1"/>
    <property type="molecule type" value="Genomic_DNA"/>
</dbReference>
<dbReference type="SUPFAM" id="SSF51445">
    <property type="entry name" value="(Trans)glycosidases"/>
    <property type="match status" value="1"/>
</dbReference>
<proteinExistence type="inferred from homology"/>
<evidence type="ECO:0000256" key="2">
    <source>
        <dbReference type="ARBA" id="ARBA00005641"/>
    </source>
</evidence>
<comment type="catalytic activity">
    <reaction evidence="8">
        <text>Successive hydrolysis of beta-D-glucose units from the non-reducing ends of (1-&gt;3)-beta-D-glucans, releasing alpha-glucose.</text>
        <dbReference type="EC" id="3.2.1.58"/>
    </reaction>
</comment>